<dbReference type="GO" id="GO:0003677">
    <property type="term" value="F:DNA binding"/>
    <property type="evidence" value="ECO:0007669"/>
    <property type="project" value="InterPro"/>
</dbReference>
<accession>A0A242N6N5</accession>
<dbReference type="SUPFAM" id="SSF46689">
    <property type="entry name" value="Homeodomain-like"/>
    <property type="match status" value="1"/>
</dbReference>
<dbReference type="InterPro" id="IPR002514">
    <property type="entry name" value="Transposase_8"/>
</dbReference>
<evidence type="ECO:0000313" key="2">
    <source>
        <dbReference type="EMBL" id="OTP79340.1"/>
    </source>
</evidence>
<feature type="region of interest" description="Disordered" evidence="1">
    <location>
        <begin position="1"/>
        <end position="30"/>
    </location>
</feature>
<sequence>MRSIAAKRGMSRKTLRNWVNQAERDPGQRAGISTADLARLKELEREVRELRTVNEILP</sequence>
<evidence type="ECO:0000256" key="1">
    <source>
        <dbReference type="SAM" id="MobiDB-lite"/>
    </source>
</evidence>
<name>A0A242N6N5_CABSO</name>
<dbReference type="Proteomes" id="UP000194546">
    <property type="component" value="Unassembled WGS sequence"/>
</dbReference>
<protein>
    <submittedName>
        <fullName evidence="2">Mobile element protein</fullName>
    </submittedName>
</protein>
<evidence type="ECO:0000313" key="3">
    <source>
        <dbReference type="Proteomes" id="UP000194546"/>
    </source>
</evidence>
<proteinExistence type="predicted"/>
<dbReference type="GO" id="GO:0004803">
    <property type="term" value="F:transposase activity"/>
    <property type="evidence" value="ECO:0007669"/>
    <property type="project" value="InterPro"/>
</dbReference>
<comment type="caution">
    <text evidence="2">The sequence shown here is derived from an EMBL/GenBank/DDBJ whole genome shotgun (WGS) entry which is preliminary data.</text>
</comment>
<dbReference type="Pfam" id="PF01527">
    <property type="entry name" value="HTH_Tnp_1"/>
    <property type="match status" value="1"/>
</dbReference>
<dbReference type="GO" id="GO:0006313">
    <property type="term" value="P:DNA transposition"/>
    <property type="evidence" value="ECO:0007669"/>
    <property type="project" value="InterPro"/>
</dbReference>
<organism evidence="2 3">
    <name type="scientific">Caballeronia sordidicola</name>
    <name type="common">Burkholderia sordidicola</name>
    <dbReference type="NCBI Taxonomy" id="196367"/>
    <lineage>
        <taxon>Bacteria</taxon>
        <taxon>Pseudomonadati</taxon>
        <taxon>Pseudomonadota</taxon>
        <taxon>Betaproteobacteria</taxon>
        <taxon>Burkholderiales</taxon>
        <taxon>Burkholderiaceae</taxon>
        <taxon>Caballeronia</taxon>
    </lineage>
</organism>
<dbReference type="InterPro" id="IPR036388">
    <property type="entry name" value="WH-like_DNA-bd_sf"/>
</dbReference>
<gene>
    <name evidence="2" type="ORF">PAMC26510_05800</name>
</gene>
<reference evidence="2 3" key="1">
    <citation type="submission" date="2017-03" db="EMBL/GenBank/DDBJ databases">
        <title>Genome analysis of strain PAMC 26510.</title>
        <authorList>
            <person name="Oh H.-M."/>
            <person name="Yang J.-A."/>
        </authorList>
    </citation>
    <scope>NUCLEOTIDE SEQUENCE [LARGE SCALE GENOMIC DNA]</scope>
    <source>
        <strain evidence="2 3">PAMC 26510</strain>
    </source>
</reference>
<dbReference type="EMBL" id="NBTY01000028">
    <property type="protein sequence ID" value="OTP79340.1"/>
    <property type="molecule type" value="Genomic_DNA"/>
</dbReference>
<dbReference type="Gene3D" id="1.10.10.10">
    <property type="entry name" value="Winged helix-like DNA-binding domain superfamily/Winged helix DNA-binding domain"/>
    <property type="match status" value="1"/>
</dbReference>
<dbReference type="InterPro" id="IPR009057">
    <property type="entry name" value="Homeodomain-like_sf"/>
</dbReference>
<dbReference type="AlphaFoldDB" id="A0A242N6N5"/>